<dbReference type="GO" id="GO:0008168">
    <property type="term" value="F:methyltransferase activity"/>
    <property type="evidence" value="ECO:0007669"/>
    <property type="project" value="UniProtKB-KW"/>
</dbReference>
<dbReference type="AlphaFoldDB" id="A0A975EZE9"/>
<dbReference type="PANTHER" id="PTHR44068">
    <property type="entry name" value="ZGC:194242"/>
    <property type="match status" value="1"/>
</dbReference>
<dbReference type="EMBL" id="CP054257">
    <property type="protein sequence ID" value="QTQ11553.1"/>
    <property type="molecule type" value="Genomic_DNA"/>
</dbReference>
<dbReference type="PANTHER" id="PTHR44068:SF11">
    <property type="entry name" value="GERANYL DIPHOSPHATE 2-C-METHYLTRANSFERASE"/>
    <property type="match status" value="1"/>
</dbReference>
<dbReference type="SUPFAM" id="SSF53335">
    <property type="entry name" value="S-adenosyl-L-methionine-dependent methyltransferases"/>
    <property type="match status" value="1"/>
</dbReference>
<dbReference type="RefSeq" id="WP_210118348.1">
    <property type="nucleotide sequence ID" value="NZ_CP054257.1"/>
</dbReference>
<feature type="domain" description="Methyltransferase" evidence="1">
    <location>
        <begin position="40"/>
        <end position="137"/>
    </location>
</feature>
<evidence type="ECO:0000313" key="3">
    <source>
        <dbReference type="Proteomes" id="UP000671995"/>
    </source>
</evidence>
<dbReference type="CDD" id="cd02440">
    <property type="entry name" value="AdoMet_MTases"/>
    <property type="match status" value="1"/>
</dbReference>
<dbReference type="InterPro" id="IPR041698">
    <property type="entry name" value="Methyltransf_25"/>
</dbReference>
<dbReference type="InterPro" id="IPR029063">
    <property type="entry name" value="SAM-dependent_MTases_sf"/>
</dbReference>
<dbReference type="Gene3D" id="3.40.50.150">
    <property type="entry name" value="Vaccinia Virus protein VP39"/>
    <property type="match status" value="1"/>
</dbReference>
<gene>
    <name evidence="2" type="ORF">HRI96_04640</name>
</gene>
<dbReference type="GO" id="GO:0032259">
    <property type="term" value="P:methylation"/>
    <property type="evidence" value="ECO:0007669"/>
    <property type="project" value="UniProtKB-KW"/>
</dbReference>
<organism evidence="2 3">
    <name type="scientific">Treponema parvum</name>
    <dbReference type="NCBI Taxonomy" id="138851"/>
    <lineage>
        <taxon>Bacteria</taxon>
        <taxon>Pseudomonadati</taxon>
        <taxon>Spirochaetota</taxon>
        <taxon>Spirochaetia</taxon>
        <taxon>Spirochaetales</taxon>
        <taxon>Treponemataceae</taxon>
        <taxon>Treponema</taxon>
    </lineage>
</organism>
<proteinExistence type="predicted"/>
<dbReference type="Proteomes" id="UP000671995">
    <property type="component" value="Chromosome"/>
</dbReference>
<name>A0A975EZE9_9SPIR</name>
<protein>
    <submittedName>
        <fullName evidence="2">Class I SAM-dependent methyltransferase</fullName>
    </submittedName>
</protein>
<reference evidence="2" key="2">
    <citation type="journal article" date="2021" name="Microbiol. Resour. Announc.">
        <title>Complete Genome Sequences of Three Human Oral Treponema parvum Isolates.</title>
        <authorList>
            <person name="Zeng H."/>
            <person name="Watt R.M."/>
        </authorList>
    </citation>
    <scope>NUCLEOTIDE SEQUENCE</scope>
    <source>
        <strain evidence="2">ATCC 700773</strain>
    </source>
</reference>
<sequence length="261" mass="28973">MIEAGHVFLARLGKTVLRPGGTAATEWLIDRADIRADTEILEVACNTGRTMIRLSKRFNCSVTGVDIDKAVLAKAAENIKKNGLQNKLSAVYGDAQALPFKDGSFDLIINEAMLTMLSDKNKDKALKEYFRILRPGGMLLTQDVVFTVKDPSLQKYLRSGLSKTINVSVEPLDLDGWKEKFRSNGFDVTQKYGKMTLLSPSGMLHDEGFLQTLRIIRNAIKKENRSAFGRMFLFFNKNKDTLGYVCNACVKPANVMTPPGA</sequence>
<keyword evidence="2" id="KW-0808">Transferase</keyword>
<evidence type="ECO:0000259" key="1">
    <source>
        <dbReference type="Pfam" id="PF13649"/>
    </source>
</evidence>
<evidence type="ECO:0000313" key="2">
    <source>
        <dbReference type="EMBL" id="QTQ11553.1"/>
    </source>
</evidence>
<dbReference type="InterPro" id="IPR050447">
    <property type="entry name" value="Erg6_SMT_methyltransf"/>
</dbReference>
<dbReference type="Pfam" id="PF13649">
    <property type="entry name" value="Methyltransf_25"/>
    <property type="match status" value="1"/>
</dbReference>
<keyword evidence="2" id="KW-0489">Methyltransferase</keyword>
<accession>A0A975EZE9</accession>
<reference evidence="2" key="1">
    <citation type="submission" date="2020-05" db="EMBL/GenBank/DDBJ databases">
        <authorList>
            <person name="Zeng H."/>
            <person name="Chan Y.K."/>
            <person name="Watt R.M."/>
        </authorList>
    </citation>
    <scope>NUCLEOTIDE SEQUENCE</scope>
    <source>
        <strain evidence="2">ATCC 700773</strain>
    </source>
</reference>